<sequence>MDAIFSNKFILSSSLNHITPSASLDLSVINNLVNSYENELNLQWQDEASESYDLSYLNRLISGPNLAFINVRLTNLTETNFVVTFSESHPLEITFLNDIQVSFKCKVIGKMSISHTNVKFIPQKNIKLKIKFIPSDNFDSFNRFLFTDEKLNWHLEGKISVKHKYPNPIEVELSKHIEFDGMKTLAISSIDVPSEYSEGGISIKMNIKNASQIRVELDNMPFNIKYMNQIIGKISSTRFSNDNNTLSFSGCLLPGDTIEKLNVMAKTFSKVLSGEELHLIFDARASLVSWLNKISLTVVITKETKINFNYEIIDCAWDFIFDPNDQYSPRITLQNVIKYSNLFPLGIYKASCKMVLIYKESQFATFNIPYTTISDSLGTIESSFTTKLNIFSENSKDLFVEILRKIFMIEEVIFTVKGELNVLAKTPVGDIEMKQIQFNFDKNIKSQIHPGITINSMEIINATKDAIEIRALATITNPLNVGIYLGSNVEFDLISDQNIKIASMIIENFKLKRENDDTIVKLKYLPSKDSGFKVIENYLNGRNSLLSIKATNSTTSIYPLRGAFEAIKLKASLPGINAQFINEIEVSLRTKDSFMLHNPLKTKLHIFGFTSKVINMENKQIAIGITEPKNDGTVVEPGQTKRIRIESTNMDVGNAIRNIKDNFSANGVRENVECVLMFGIGEDIRNLFRIDLKYSK</sequence>
<dbReference type="Proteomes" id="UP000789901">
    <property type="component" value="Unassembled WGS sequence"/>
</dbReference>
<reference evidence="1 2" key="1">
    <citation type="submission" date="2021-06" db="EMBL/GenBank/DDBJ databases">
        <authorList>
            <person name="Kallberg Y."/>
            <person name="Tangrot J."/>
            <person name="Rosling A."/>
        </authorList>
    </citation>
    <scope>NUCLEOTIDE SEQUENCE [LARGE SCALE GENOMIC DNA]</scope>
    <source>
        <strain evidence="1 2">120-4 pot B 10/14</strain>
    </source>
</reference>
<dbReference type="InterPro" id="IPR046368">
    <property type="entry name" value="Tag1"/>
</dbReference>
<accession>A0ABN7ULW4</accession>
<protein>
    <submittedName>
        <fullName evidence="1">14420_t:CDS:1</fullName>
    </submittedName>
</protein>
<gene>
    <name evidence="1" type="ORF">GMARGA_LOCUS7647</name>
</gene>
<comment type="caution">
    <text evidence="1">The sequence shown here is derived from an EMBL/GenBank/DDBJ whole genome shotgun (WGS) entry which is preliminary data.</text>
</comment>
<evidence type="ECO:0000313" key="1">
    <source>
        <dbReference type="EMBL" id="CAG8617068.1"/>
    </source>
</evidence>
<evidence type="ECO:0000313" key="2">
    <source>
        <dbReference type="Proteomes" id="UP000789901"/>
    </source>
</evidence>
<organism evidence="1 2">
    <name type="scientific">Gigaspora margarita</name>
    <dbReference type="NCBI Taxonomy" id="4874"/>
    <lineage>
        <taxon>Eukaryota</taxon>
        <taxon>Fungi</taxon>
        <taxon>Fungi incertae sedis</taxon>
        <taxon>Mucoromycota</taxon>
        <taxon>Glomeromycotina</taxon>
        <taxon>Glomeromycetes</taxon>
        <taxon>Diversisporales</taxon>
        <taxon>Gigasporaceae</taxon>
        <taxon>Gigaspora</taxon>
    </lineage>
</organism>
<dbReference type="Pfam" id="PF12505">
    <property type="entry name" value="DUF3712"/>
    <property type="match status" value="2"/>
</dbReference>
<dbReference type="PANTHER" id="PTHR35895:SF1">
    <property type="entry name" value="LIPID-BINDING SERUM GLYCOPROTEIN C-TERMINAL DOMAIN-CONTAINING PROTEIN"/>
    <property type="match status" value="1"/>
</dbReference>
<dbReference type="PANTHER" id="PTHR35895">
    <property type="entry name" value="CHROMOSOME 16, WHOLE GENOME SHOTGUN SEQUENCE"/>
    <property type="match status" value="1"/>
</dbReference>
<name>A0ABN7ULW4_GIGMA</name>
<keyword evidence="2" id="KW-1185">Reference proteome</keyword>
<dbReference type="EMBL" id="CAJVQB010003763">
    <property type="protein sequence ID" value="CAG8617068.1"/>
    <property type="molecule type" value="Genomic_DNA"/>
</dbReference>
<proteinExistence type="predicted"/>
<dbReference type="InterPro" id="IPR022185">
    <property type="entry name" value="DUF3712"/>
</dbReference>